<dbReference type="CDD" id="cd06320">
    <property type="entry name" value="PBP1_allose_binding"/>
    <property type="match status" value="1"/>
</dbReference>
<dbReference type="AlphaFoldDB" id="A0A644YY47"/>
<evidence type="ECO:0000256" key="2">
    <source>
        <dbReference type="ARBA" id="ARBA00007639"/>
    </source>
</evidence>
<protein>
    <recommendedName>
        <fullName evidence="4">Periplasmic binding protein domain-containing protein</fullName>
    </recommendedName>
</protein>
<dbReference type="InterPro" id="IPR028082">
    <property type="entry name" value="Peripla_BP_I"/>
</dbReference>
<dbReference type="GO" id="GO:0030313">
    <property type="term" value="C:cell envelope"/>
    <property type="evidence" value="ECO:0007669"/>
    <property type="project" value="UniProtKB-SubCell"/>
</dbReference>
<dbReference type="InterPro" id="IPR025997">
    <property type="entry name" value="SBP_2_dom"/>
</dbReference>
<name>A0A644YY47_9ZZZZ</name>
<gene>
    <name evidence="5" type="ORF">SDC9_79515</name>
</gene>
<dbReference type="SUPFAM" id="SSF53822">
    <property type="entry name" value="Periplasmic binding protein-like I"/>
    <property type="match status" value="1"/>
</dbReference>
<comment type="similarity">
    <text evidence="2">Belongs to the bacterial solute-binding protein 2 family.</text>
</comment>
<evidence type="ECO:0000256" key="3">
    <source>
        <dbReference type="ARBA" id="ARBA00022729"/>
    </source>
</evidence>
<keyword evidence="3" id="KW-0732">Signal</keyword>
<dbReference type="PANTHER" id="PTHR46847">
    <property type="entry name" value="D-ALLOSE-BINDING PERIPLASMIC PROTEIN-RELATED"/>
    <property type="match status" value="1"/>
</dbReference>
<dbReference type="GO" id="GO:0030246">
    <property type="term" value="F:carbohydrate binding"/>
    <property type="evidence" value="ECO:0007669"/>
    <property type="project" value="UniProtKB-ARBA"/>
</dbReference>
<accession>A0A644YY47</accession>
<dbReference type="Pfam" id="PF13407">
    <property type="entry name" value="Peripla_BP_4"/>
    <property type="match status" value="1"/>
</dbReference>
<feature type="domain" description="Periplasmic binding protein" evidence="4">
    <location>
        <begin position="53"/>
        <end position="313"/>
    </location>
</feature>
<reference evidence="5" key="1">
    <citation type="submission" date="2019-08" db="EMBL/GenBank/DDBJ databases">
        <authorList>
            <person name="Kucharzyk K."/>
            <person name="Murdoch R.W."/>
            <person name="Higgins S."/>
            <person name="Loffler F."/>
        </authorList>
    </citation>
    <scope>NUCLEOTIDE SEQUENCE</scope>
</reference>
<dbReference type="PANTHER" id="PTHR46847:SF1">
    <property type="entry name" value="D-ALLOSE-BINDING PERIPLASMIC PROTEIN-RELATED"/>
    <property type="match status" value="1"/>
</dbReference>
<sequence>MKRSAGGVFLALVFLLSVWGSAFGEMNPMVAESIATIESQLGQIPSDGGGKRIGVLVITLSNPYWTEMKKRYEEWASEMNVSVEILAAPTEGDLKSQLETLETMVVKGYDAIIVTPMDPFNLIPGVLKANGKGIPVICSGPAIDAKALKDAGGRLDGWISATFLDQGRLAAEDMVKKMGAEGGKVAIIEGIPGAGQSEARKKGAGDVFASAGNVEVVSVQPGKWDRNLAFDITTNLVKAVPDLRGIYCANDVMALAAADALETSGKREGVLIYGTDFIPEARTAIREGKLQGSTTFSQAAWTRGAIVFALKLAGRATDLPERLAIPIMLATAGNIGNFEGWK</sequence>
<evidence type="ECO:0000259" key="4">
    <source>
        <dbReference type="Pfam" id="PF13407"/>
    </source>
</evidence>
<proteinExistence type="inferred from homology"/>
<comment type="caution">
    <text evidence="5">The sequence shown here is derived from an EMBL/GenBank/DDBJ whole genome shotgun (WGS) entry which is preliminary data.</text>
</comment>
<dbReference type="Gene3D" id="3.40.50.2300">
    <property type="match status" value="2"/>
</dbReference>
<organism evidence="5">
    <name type="scientific">bioreactor metagenome</name>
    <dbReference type="NCBI Taxonomy" id="1076179"/>
    <lineage>
        <taxon>unclassified sequences</taxon>
        <taxon>metagenomes</taxon>
        <taxon>ecological metagenomes</taxon>
    </lineage>
</organism>
<evidence type="ECO:0000256" key="1">
    <source>
        <dbReference type="ARBA" id="ARBA00004196"/>
    </source>
</evidence>
<dbReference type="EMBL" id="VSSQ01006512">
    <property type="protein sequence ID" value="MPM32948.1"/>
    <property type="molecule type" value="Genomic_DNA"/>
</dbReference>
<evidence type="ECO:0000313" key="5">
    <source>
        <dbReference type="EMBL" id="MPM32948.1"/>
    </source>
</evidence>
<comment type="subcellular location">
    <subcellularLocation>
        <location evidence="1">Cell envelope</location>
    </subcellularLocation>
</comment>